<dbReference type="AlphaFoldDB" id="A0A9W6IKG2"/>
<evidence type="ECO:0000313" key="6">
    <source>
        <dbReference type="EMBL" id="GLK51608.1"/>
    </source>
</evidence>
<name>A0A9W6IKG2_9PROT</name>
<reference evidence="6" key="1">
    <citation type="journal article" date="2014" name="Int. J. Syst. Evol. Microbiol.">
        <title>Complete genome sequence of Corynebacterium casei LMG S-19264T (=DSM 44701T), isolated from a smear-ripened cheese.</title>
        <authorList>
            <consortium name="US DOE Joint Genome Institute (JGI-PGF)"/>
            <person name="Walter F."/>
            <person name="Albersmeier A."/>
            <person name="Kalinowski J."/>
            <person name="Ruckert C."/>
        </authorList>
    </citation>
    <scope>NUCLEOTIDE SEQUENCE</scope>
    <source>
        <strain evidence="6">VKM B-1513</strain>
    </source>
</reference>
<proteinExistence type="predicted"/>
<dbReference type="InterPro" id="IPR036770">
    <property type="entry name" value="Ankyrin_rpt-contain_sf"/>
</dbReference>
<dbReference type="Pfam" id="PF12796">
    <property type="entry name" value="Ank_2"/>
    <property type="match status" value="2"/>
</dbReference>
<evidence type="ECO:0000256" key="4">
    <source>
        <dbReference type="SAM" id="MobiDB-lite"/>
    </source>
</evidence>
<gene>
    <name evidence="6" type="ORF">GCM10017621_11160</name>
</gene>
<dbReference type="Proteomes" id="UP001143486">
    <property type="component" value="Unassembled WGS sequence"/>
</dbReference>
<organism evidence="6 7">
    <name type="scientific">Maricaulis virginensis</name>
    <dbReference type="NCBI Taxonomy" id="144022"/>
    <lineage>
        <taxon>Bacteria</taxon>
        <taxon>Pseudomonadati</taxon>
        <taxon>Pseudomonadota</taxon>
        <taxon>Alphaproteobacteria</taxon>
        <taxon>Maricaulales</taxon>
        <taxon>Maricaulaceae</taxon>
        <taxon>Maricaulis</taxon>
    </lineage>
</organism>
<dbReference type="InterPro" id="IPR002110">
    <property type="entry name" value="Ankyrin_rpt"/>
</dbReference>
<dbReference type="PROSITE" id="PS50297">
    <property type="entry name" value="ANK_REP_REGION"/>
    <property type="match status" value="5"/>
</dbReference>
<accession>A0A9W6IKG2</accession>
<feature type="repeat" description="ANK" evidence="3">
    <location>
        <begin position="533"/>
        <end position="565"/>
    </location>
</feature>
<evidence type="ECO:0008006" key="8">
    <source>
        <dbReference type="Google" id="ProtNLM"/>
    </source>
</evidence>
<feature type="chain" id="PRO_5040932301" description="Ankyrin repeat domain-containing protein" evidence="5">
    <location>
        <begin position="29"/>
        <end position="1162"/>
    </location>
</feature>
<sequence length="1162" mass="123504">MPAFGSGPVRLAAGLAAFSLLASTPAAAQELTCQSGELFYSAEQYLGLATEAERDRFRTNALVQLWGNVTPTIANLANAQAATDFSGGLATSRTAIERALAMSAAERSAALAGRSFTVGRLNRVLASLEDGVSVMSRLGPALGTASQMIDGVNILYHSTNAVRTGDRQSKVLAIQAAMSLARSRLSGYWGGNMGPMMGMAGLLEYSINTFATDAWSRYEDYWWQAYVGYARERHALSAIEWAELYQREGRAGIEARLNAFWNDPEDTVDALGVLYNPNAGDHLTIARSAYAEAEYQRVFAARYMIEVVEPRIMQGFTQQADRLLDDAMAQFEDACEDALEEARAIDAALALLAAADTAAPDADTVLDAVFENDVAAIREALAAGFDPNQTVDLPPAMPFMYAAGFYLGRDPSLAPAIAALRDGGGDVRPDVPPGTPEPIIVPVGEGNEAGAFAVLDAGYRSHFSSAEGDTMIRRAVMSGMPGLVRRLIAEGHAVNVTGPDGYPLLISAVNGGRADIVSVLLDAGADPNARGTAEGAPLHLAALRGSADLVPLLVAAGARVDEIMTPGTRPYSPLMVAAMQGRFDAVRALVDAGADPAIRASRGTAADYARANGHVEIADYLDGLVPEQPLVLDVSRIDDYFDDVEDLITASAVVSHGFERVATASVTSSDPRILEVIEQPDLPLIEWMSREAPPRSALIDFRAVARGVGEVTLTVSVTDRDGNTISAQRRVGAGRKLDSIAEDIAQSAREFDGEGIRRSLAGAPRAWHSRLLAVCASGFGSGDSCPDTTTGGFAIYHMAFSGDAGVLQILRDSGARLDYVSREDGYSPLHAAVFGGHAGSVDWLLNAGADPDALTPGGNSAIVFAAARNNLDVVRRLLAAGANPNRGTLQGRTSALHYAAIHNNRAMVDALLNAGARPGPDGSGYAPGYYAFWLHQDENLAVRLGYGDARGYAERERRRNEPGFDWAEFARRMQPALEQTMGEIQTAQSQYNAGVAAANSNYDQTMAQAFRDAERLGRPLNAIGNPPPYATPSDAGLPSPYAAQQSSRDPNVPSFDGIEASNTPGHQGRDLPDCGGGLAGRQEMFMDFADGRASREILALSMCVYNPGPHELRYEIPITLCGRRYYASPVHDRRLIGAVQDGSILRARIGGSLSNPEMDCTP</sequence>
<evidence type="ECO:0000256" key="3">
    <source>
        <dbReference type="PROSITE-ProRule" id="PRU00023"/>
    </source>
</evidence>
<dbReference type="SMART" id="SM00248">
    <property type="entry name" value="ANK"/>
    <property type="match status" value="8"/>
</dbReference>
<keyword evidence="2 3" id="KW-0040">ANK repeat</keyword>
<keyword evidence="5" id="KW-0732">Signal</keyword>
<comment type="caution">
    <text evidence="6">The sequence shown here is derived from an EMBL/GenBank/DDBJ whole genome shotgun (WGS) entry which is preliminary data.</text>
</comment>
<evidence type="ECO:0000256" key="5">
    <source>
        <dbReference type="SAM" id="SignalP"/>
    </source>
</evidence>
<evidence type="ECO:0000256" key="2">
    <source>
        <dbReference type="ARBA" id="ARBA00023043"/>
    </source>
</evidence>
<dbReference type="Gene3D" id="1.25.40.20">
    <property type="entry name" value="Ankyrin repeat-containing domain"/>
    <property type="match status" value="2"/>
</dbReference>
<feature type="signal peptide" evidence="5">
    <location>
        <begin position="1"/>
        <end position="28"/>
    </location>
</feature>
<dbReference type="SUPFAM" id="SSF48403">
    <property type="entry name" value="Ankyrin repeat"/>
    <property type="match status" value="2"/>
</dbReference>
<dbReference type="PANTHER" id="PTHR24173:SF74">
    <property type="entry name" value="ANKYRIN REPEAT DOMAIN-CONTAINING PROTEIN 16"/>
    <property type="match status" value="1"/>
</dbReference>
<feature type="repeat" description="ANK" evidence="3">
    <location>
        <begin position="824"/>
        <end position="856"/>
    </location>
</feature>
<dbReference type="EMBL" id="BSFE01000002">
    <property type="protein sequence ID" value="GLK51608.1"/>
    <property type="molecule type" value="Genomic_DNA"/>
</dbReference>
<evidence type="ECO:0000313" key="7">
    <source>
        <dbReference type="Proteomes" id="UP001143486"/>
    </source>
</evidence>
<dbReference type="PROSITE" id="PS50088">
    <property type="entry name" value="ANK_REPEAT"/>
    <property type="match status" value="5"/>
</dbReference>
<feature type="region of interest" description="Disordered" evidence="4">
    <location>
        <begin position="1018"/>
        <end position="1076"/>
    </location>
</feature>
<feature type="repeat" description="ANK" evidence="3">
    <location>
        <begin position="857"/>
        <end position="889"/>
    </location>
</feature>
<keyword evidence="1" id="KW-0677">Repeat</keyword>
<dbReference type="PANTHER" id="PTHR24173">
    <property type="entry name" value="ANKYRIN REPEAT CONTAINING"/>
    <property type="match status" value="1"/>
</dbReference>
<dbReference type="RefSeq" id="WP_271185988.1">
    <property type="nucleotide sequence ID" value="NZ_BSFE01000002.1"/>
</dbReference>
<protein>
    <recommendedName>
        <fullName evidence="8">Ankyrin repeat domain-containing protein</fullName>
    </recommendedName>
</protein>
<keyword evidence="7" id="KW-1185">Reference proteome</keyword>
<reference evidence="6" key="2">
    <citation type="submission" date="2023-01" db="EMBL/GenBank/DDBJ databases">
        <authorList>
            <person name="Sun Q."/>
            <person name="Evtushenko L."/>
        </authorList>
    </citation>
    <scope>NUCLEOTIDE SEQUENCE</scope>
    <source>
        <strain evidence="6">VKM B-1513</strain>
    </source>
</reference>
<evidence type="ECO:0000256" key="1">
    <source>
        <dbReference type="ARBA" id="ARBA00022737"/>
    </source>
</evidence>
<feature type="repeat" description="ANK" evidence="3">
    <location>
        <begin position="500"/>
        <end position="532"/>
    </location>
</feature>
<dbReference type="Pfam" id="PF13637">
    <property type="entry name" value="Ank_4"/>
    <property type="match status" value="1"/>
</dbReference>
<feature type="repeat" description="ANK" evidence="3">
    <location>
        <begin position="569"/>
        <end position="601"/>
    </location>
</feature>